<evidence type="ECO:0000256" key="1">
    <source>
        <dbReference type="SAM" id="MobiDB-lite"/>
    </source>
</evidence>
<accession>A0A8K0QV76</accession>
<sequence>MSQLREKATEEQKQWKKEKLQLERQHREQQEQWRDEQNKLKKEIRSRNNALVKRETFNHLSDGEITAIFGELTNEINTLARLKWTRNGSPWTEELQKRMSDTPKRLQRQILQDTIWTSLFVNIFSSPFRMLGNEGSRLEVQWSKDFGIRTSSEGKTYKWPNPTFASERWRLEVMRKCQEALEQPISEYDSREKLVNGYKESLSRVQKDITQNLELVSSLDEVSSRSIDRLIEKASKMWVAFGAQRCRLMVVMTGLKSTIETSRHETSSERSVELILSPGLSRIGDAEGELFEGETIITGCAGESVKITY</sequence>
<dbReference type="EMBL" id="JAGMVJ010000022">
    <property type="protein sequence ID" value="KAH7073281.1"/>
    <property type="molecule type" value="Genomic_DNA"/>
</dbReference>
<evidence type="ECO:0000313" key="2">
    <source>
        <dbReference type="EMBL" id="KAH7073281.1"/>
    </source>
</evidence>
<comment type="caution">
    <text evidence="2">The sequence shown here is derived from an EMBL/GenBank/DDBJ whole genome shotgun (WGS) entry which is preliminary data.</text>
</comment>
<feature type="region of interest" description="Disordered" evidence="1">
    <location>
        <begin position="1"/>
        <end position="36"/>
    </location>
</feature>
<dbReference type="Proteomes" id="UP000813461">
    <property type="component" value="Unassembled WGS sequence"/>
</dbReference>
<proteinExistence type="predicted"/>
<evidence type="ECO:0000313" key="3">
    <source>
        <dbReference type="Proteomes" id="UP000813461"/>
    </source>
</evidence>
<organism evidence="2 3">
    <name type="scientific">Paraphoma chrysanthemicola</name>
    <dbReference type="NCBI Taxonomy" id="798071"/>
    <lineage>
        <taxon>Eukaryota</taxon>
        <taxon>Fungi</taxon>
        <taxon>Dikarya</taxon>
        <taxon>Ascomycota</taxon>
        <taxon>Pezizomycotina</taxon>
        <taxon>Dothideomycetes</taxon>
        <taxon>Pleosporomycetidae</taxon>
        <taxon>Pleosporales</taxon>
        <taxon>Pleosporineae</taxon>
        <taxon>Phaeosphaeriaceae</taxon>
        <taxon>Paraphoma</taxon>
    </lineage>
</organism>
<protein>
    <submittedName>
        <fullName evidence="2">Uncharacterized protein</fullName>
    </submittedName>
</protein>
<dbReference type="OrthoDB" id="5430054at2759"/>
<gene>
    <name evidence="2" type="ORF">FB567DRAFT_611511</name>
</gene>
<dbReference type="AlphaFoldDB" id="A0A8K0QV76"/>
<name>A0A8K0QV76_9PLEO</name>
<keyword evidence="3" id="KW-1185">Reference proteome</keyword>
<reference evidence="2" key="1">
    <citation type="journal article" date="2021" name="Nat. Commun.">
        <title>Genetic determinants of endophytism in the Arabidopsis root mycobiome.</title>
        <authorList>
            <person name="Mesny F."/>
            <person name="Miyauchi S."/>
            <person name="Thiergart T."/>
            <person name="Pickel B."/>
            <person name="Atanasova L."/>
            <person name="Karlsson M."/>
            <person name="Huettel B."/>
            <person name="Barry K.W."/>
            <person name="Haridas S."/>
            <person name="Chen C."/>
            <person name="Bauer D."/>
            <person name="Andreopoulos W."/>
            <person name="Pangilinan J."/>
            <person name="LaButti K."/>
            <person name="Riley R."/>
            <person name="Lipzen A."/>
            <person name="Clum A."/>
            <person name="Drula E."/>
            <person name="Henrissat B."/>
            <person name="Kohler A."/>
            <person name="Grigoriev I.V."/>
            <person name="Martin F.M."/>
            <person name="Hacquard S."/>
        </authorList>
    </citation>
    <scope>NUCLEOTIDE SEQUENCE</scope>
    <source>
        <strain evidence="2">MPI-SDFR-AT-0120</strain>
    </source>
</reference>